<feature type="region of interest" description="Disordered" evidence="1">
    <location>
        <begin position="715"/>
        <end position="744"/>
    </location>
</feature>
<dbReference type="Proteomes" id="UP001642464">
    <property type="component" value="Unassembled WGS sequence"/>
</dbReference>
<feature type="non-terminal residue" evidence="4">
    <location>
        <position position="1"/>
    </location>
</feature>
<name>A0ABP0I005_9DINO</name>
<dbReference type="EMBL" id="CAXAMM010002260">
    <property type="protein sequence ID" value="CAK8995528.1"/>
    <property type="molecule type" value="Genomic_DNA"/>
</dbReference>
<dbReference type="Gene3D" id="3.30.420.10">
    <property type="entry name" value="Ribonuclease H-like superfamily/Ribonuclease H"/>
    <property type="match status" value="1"/>
</dbReference>
<dbReference type="InterPro" id="IPR012337">
    <property type="entry name" value="RNaseH-like_sf"/>
</dbReference>
<evidence type="ECO:0000313" key="5">
    <source>
        <dbReference type="Proteomes" id="UP001642464"/>
    </source>
</evidence>
<feature type="compositionally biased region" description="Acidic residues" evidence="1">
    <location>
        <begin position="1045"/>
        <end position="1057"/>
    </location>
</feature>
<feature type="compositionally biased region" description="Low complexity" evidence="1">
    <location>
        <begin position="260"/>
        <end position="272"/>
    </location>
</feature>
<accession>A0ABP0I005</accession>
<feature type="region of interest" description="Disordered" evidence="1">
    <location>
        <begin position="387"/>
        <end position="422"/>
    </location>
</feature>
<feature type="compositionally biased region" description="Basic and acidic residues" evidence="1">
    <location>
        <begin position="1143"/>
        <end position="1156"/>
    </location>
</feature>
<gene>
    <name evidence="3" type="ORF">SCF082_LOCUS4386</name>
    <name evidence="4" type="ORF">SCF082_LOCUS4399</name>
</gene>
<feature type="region of interest" description="Disordered" evidence="1">
    <location>
        <begin position="209"/>
        <end position="277"/>
    </location>
</feature>
<feature type="region of interest" description="Disordered" evidence="1">
    <location>
        <begin position="1045"/>
        <end position="1182"/>
    </location>
</feature>
<feature type="domain" description="Integrase catalytic" evidence="2">
    <location>
        <begin position="794"/>
        <end position="960"/>
    </location>
</feature>
<feature type="compositionally biased region" description="Polar residues" evidence="1">
    <location>
        <begin position="412"/>
        <end position="422"/>
    </location>
</feature>
<dbReference type="SUPFAM" id="SSF53098">
    <property type="entry name" value="Ribonuclease H-like"/>
    <property type="match status" value="1"/>
</dbReference>
<dbReference type="EMBL" id="CAXAMM010002258">
    <property type="protein sequence ID" value="CAK8995492.1"/>
    <property type="molecule type" value="Genomic_DNA"/>
</dbReference>
<dbReference type="InterPro" id="IPR036397">
    <property type="entry name" value="RNaseH_sf"/>
</dbReference>
<protein>
    <submittedName>
        <fullName evidence="4">Integrase catalytic domain-containing protein</fullName>
    </submittedName>
</protein>
<keyword evidence="5" id="KW-1185">Reference proteome</keyword>
<feature type="compositionally biased region" description="Basic and acidic residues" evidence="1">
    <location>
        <begin position="1067"/>
        <end position="1076"/>
    </location>
</feature>
<proteinExistence type="predicted"/>
<dbReference type="InterPro" id="IPR001584">
    <property type="entry name" value="Integrase_cat-core"/>
</dbReference>
<organism evidence="4 5">
    <name type="scientific">Durusdinium trenchii</name>
    <dbReference type="NCBI Taxonomy" id="1381693"/>
    <lineage>
        <taxon>Eukaryota</taxon>
        <taxon>Sar</taxon>
        <taxon>Alveolata</taxon>
        <taxon>Dinophyceae</taxon>
        <taxon>Suessiales</taxon>
        <taxon>Symbiodiniaceae</taxon>
        <taxon>Durusdinium</taxon>
    </lineage>
</organism>
<feature type="non-terminal residue" evidence="4">
    <location>
        <position position="1384"/>
    </location>
</feature>
<reference evidence="4 5" key="1">
    <citation type="submission" date="2024-02" db="EMBL/GenBank/DDBJ databases">
        <authorList>
            <person name="Chen Y."/>
            <person name="Shah S."/>
            <person name="Dougan E. K."/>
            <person name="Thang M."/>
            <person name="Chan C."/>
        </authorList>
    </citation>
    <scope>NUCLEOTIDE SEQUENCE [LARGE SCALE GENOMIC DNA]</scope>
</reference>
<feature type="compositionally biased region" description="Basic and acidic residues" evidence="1">
    <location>
        <begin position="1104"/>
        <end position="1113"/>
    </location>
</feature>
<evidence type="ECO:0000256" key="1">
    <source>
        <dbReference type="SAM" id="MobiDB-lite"/>
    </source>
</evidence>
<feature type="compositionally biased region" description="Pro residues" evidence="1">
    <location>
        <begin position="1082"/>
        <end position="1091"/>
    </location>
</feature>
<comment type="caution">
    <text evidence="4">The sequence shown here is derived from an EMBL/GenBank/DDBJ whole genome shotgun (WGS) entry which is preliminary data.</text>
</comment>
<evidence type="ECO:0000313" key="4">
    <source>
        <dbReference type="EMBL" id="CAK8995528.1"/>
    </source>
</evidence>
<feature type="compositionally biased region" description="Acidic residues" evidence="1">
    <location>
        <begin position="209"/>
        <end position="225"/>
    </location>
</feature>
<sequence>DALTDQNQILSLSPVTLRGYDTKDLIVDRLWIRFWPRGLGACGYRLNAENKIGGLSPYFFEDFDLTVFLGEPFPGLCDPDLHLFPLLCQRRYQREVAWYVLGTKKNQRALIGPRLVSKLTGPARLLAMSWNRTDIAGSNGVQSMMKKLEASPLVRRKLPNTAAVMQQYFTYKRIQGESVSAYLVRETLFFEEFLESLMDLKDGPSMDFIFDELDPNTDEEDDDDGGASSNAGSKKKESPKGYEKIPQRDPDGGDPDEPGSRAASRAAPRGGPTSLSTTDSFILTQLRGWRLLSGASLNAEEWRSILASTKNQLDYDSVSSALMILFDEQAQHHRHAQAHGPVHSLHRVEEDDWGWQDDSSWDWSDPWANMAWESGDWYYENDAIEEAESTPAPEDQGGTSEPPQEALAADRSWSQAQRTSQMIRKDRGFGQSGQSSSHRGCFNCGGNHLARDCPDRHAPPHKGKGYGKNMHMAYDDGYDTMAFTKGKGKGKSSGKMAHLMEEFVNYYYSKGKSKGNQKGKFQSKNRNNVNAYALDTFDFHGLQFDREPHEGALDLSKAANWPCYAHHEPGNAQSNKFGQWFNCRVCGLRLSYVPKVGSPATHTATANPGNVTKALTELKDLLPEEFKPTEDMVKAAIEMVVAQERLKTMVDDFQTKLEETKNKAVRTYITERIAETIMPKAKTAPRATRTSEGYSEWTKALDSIMVAEPHLPEIGVDEYTPTEPPAPGESRVEEISDEPEAPSPEEAQRWQVQLHRMHRAAGHPSTRNMIRLVKDAQLEPWKINLTKNFKCTSWIHAPSSSSLGADWCGCWRVDMKFILFIDLATRYRVTETLFTYKHGELRVENSDMVIKALTTRWLMDKPRPKYLVADNAKTLTSQKVMEFLADLGIETYFPPDGESWAHGITERAIQQVKETASLLQQDLPDQDPVLSIAMATSALNNTEYQKGFTSIQWAFGKQHQLGDDELRQQLSLPIDRQQHEFLRLMNQRQLAEDHARKSRARVVLSKLKNSSIRQPIRTFSMAQPVYIWRKFLPHTIYAGEIPGPDEVEEPVLPEDPNESTVIKPKVRFTEKGHPSDEGYPPNYVPLPPPAPDPEDSELVNEYLPDAKRAKLDTEDTEDNEEKIPSPESLPGSRRASTSSKTPLLEESKEDKDKPEEGVIDGTPVPEPDVKKARTDEDSDPDQEDLAIHLDLNQAILDIGEGYVMNIDLDFSSNRQKKQFEKDPIAYLAKKACARVNLLLTELTVNKNMQVAKEINDLIKEIRSNPMVINIHRLPQVQHWQDCVIVTLADQAWGNRPQGGSTGGLLTCIGGPEMMLGEAGRLNPIAWKTWRLKRKAISTNDGEIQATLEGEDQLLRTRWMWCQLNGCCAIEDIDILQKANEMVKW</sequence>
<feature type="compositionally biased region" description="Basic and acidic residues" evidence="1">
    <location>
        <begin position="234"/>
        <end position="251"/>
    </location>
</feature>
<dbReference type="PROSITE" id="PS50994">
    <property type="entry name" value="INTEGRASE"/>
    <property type="match status" value="1"/>
</dbReference>
<evidence type="ECO:0000259" key="2">
    <source>
        <dbReference type="PROSITE" id="PS50994"/>
    </source>
</evidence>
<evidence type="ECO:0000313" key="3">
    <source>
        <dbReference type="EMBL" id="CAK8995492.1"/>
    </source>
</evidence>